<dbReference type="InterPro" id="IPR011856">
    <property type="entry name" value="tRNA_endonuc-like_dom_sf"/>
</dbReference>
<evidence type="ECO:0000313" key="3">
    <source>
        <dbReference type="Proteomes" id="UP000067434"/>
    </source>
</evidence>
<dbReference type="SUPFAM" id="SSF52980">
    <property type="entry name" value="Restriction endonuclease-like"/>
    <property type="match status" value="1"/>
</dbReference>
<dbReference type="Gene3D" id="3.40.1350.10">
    <property type="match status" value="1"/>
</dbReference>
<dbReference type="EMBL" id="CP009961">
    <property type="protein sequence ID" value="AKG39105.1"/>
    <property type="molecule type" value="Genomic_DNA"/>
</dbReference>
<protein>
    <recommendedName>
        <fullName evidence="1">Restriction endonuclease type IV Mrr domain-containing protein</fullName>
    </recommendedName>
</protein>
<dbReference type="GO" id="GO:0003677">
    <property type="term" value="F:DNA binding"/>
    <property type="evidence" value="ECO:0007669"/>
    <property type="project" value="InterPro"/>
</dbReference>
<dbReference type="InterPro" id="IPR011335">
    <property type="entry name" value="Restrct_endonuc-II-like"/>
</dbReference>
<dbReference type="HOGENOM" id="CLU_1207669_0_0_2"/>
<reference evidence="2 3" key="1">
    <citation type="journal article" date="2015" name="Stand. Genomic Sci.">
        <title>Complete genome sequence of and proposal of Thermofilum uzonense sp. nov. a novel hyperthermophilic crenarchaeon and emended description of the genus Thermofilum.</title>
        <authorList>
            <person name="Toshchakov S.V."/>
            <person name="Korzhenkov A.A."/>
            <person name="Samarov N.I."/>
            <person name="Mazunin I.O."/>
            <person name="Mozhey O.I."/>
            <person name="Shmyr I.S."/>
            <person name="Derbikova K.S."/>
            <person name="Taranov E.A."/>
            <person name="Dominova I.N."/>
            <person name="Bonch-Osmolovskaya E.A."/>
            <person name="Patrushev M.V."/>
            <person name="Podosokorskaya O.A."/>
            <person name="Kublanov I.V."/>
        </authorList>
    </citation>
    <scope>NUCLEOTIDE SEQUENCE [LARGE SCALE GENOMIC DNA]</scope>
    <source>
        <strain evidence="2 3">1807-2</strain>
    </source>
</reference>
<evidence type="ECO:0000259" key="1">
    <source>
        <dbReference type="Pfam" id="PF04471"/>
    </source>
</evidence>
<proteinExistence type="predicted"/>
<dbReference type="STRING" id="1550241.MA03_07425"/>
<dbReference type="OrthoDB" id="31536at2157"/>
<organism evidence="2 3">
    <name type="scientific">Infirmifilum uzonense</name>
    <dbReference type="NCBI Taxonomy" id="1550241"/>
    <lineage>
        <taxon>Archaea</taxon>
        <taxon>Thermoproteota</taxon>
        <taxon>Thermoprotei</taxon>
        <taxon>Thermofilales</taxon>
        <taxon>Thermofilaceae</taxon>
        <taxon>Infirmifilum</taxon>
    </lineage>
</organism>
<gene>
    <name evidence="2" type="ORF">MA03_07425</name>
</gene>
<keyword evidence="3" id="KW-1185">Reference proteome</keyword>
<dbReference type="GO" id="GO:0004519">
    <property type="term" value="F:endonuclease activity"/>
    <property type="evidence" value="ECO:0007669"/>
    <property type="project" value="InterPro"/>
</dbReference>
<dbReference type="RefSeq" id="WP_052884644.1">
    <property type="nucleotide sequence ID" value="NZ_CP009961.1"/>
</dbReference>
<dbReference type="AlphaFoldDB" id="A0A0F7FIC7"/>
<name>A0A0F7FIC7_9CREN</name>
<dbReference type="KEGG" id="thf:MA03_07425"/>
<dbReference type="Pfam" id="PF04471">
    <property type="entry name" value="Mrr_cat"/>
    <property type="match status" value="1"/>
</dbReference>
<sequence>MGSVLRAEIVLTSTVRLLSQQKTVSVSNIAQASGVDQLFVEDFLKSIGVLVEQGIVKTPLNSLLLRAWLAGYDVVTLALNSGWSTFEEVVAQALREAGFNAYRALRFKHQGKRYEVDILAVKSRLALCVDCKRWERLRESMLLKAAEAQRHRCEALARVIERGLPQVDIPVGDYEMIPVVVSLYRSSIPLYFGALIIDLRSLSQIASEDVIVFLRTGEIQPIRFQVSPRTRLF</sequence>
<accession>A0A0F7FIC7</accession>
<dbReference type="GO" id="GO:0009307">
    <property type="term" value="P:DNA restriction-modification system"/>
    <property type="evidence" value="ECO:0007669"/>
    <property type="project" value="InterPro"/>
</dbReference>
<dbReference type="GeneID" id="25402050"/>
<dbReference type="InterPro" id="IPR007560">
    <property type="entry name" value="Restrct_endonuc_IV_Mrr"/>
</dbReference>
<dbReference type="Proteomes" id="UP000067434">
    <property type="component" value="Chromosome"/>
</dbReference>
<feature type="domain" description="Restriction endonuclease type IV Mrr" evidence="1">
    <location>
        <begin position="82"/>
        <end position="136"/>
    </location>
</feature>
<evidence type="ECO:0000313" key="2">
    <source>
        <dbReference type="EMBL" id="AKG39105.1"/>
    </source>
</evidence>
<dbReference type="PATRIC" id="fig|1550241.5.peg.1535"/>